<name>A0ABU1ZJ42_9BURK</name>
<protein>
    <recommendedName>
        <fullName evidence="1">diguanylate cyclase</fullName>
        <ecNumber evidence="1">2.7.7.65</ecNumber>
    </recommendedName>
</protein>
<dbReference type="InterPro" id="IPR029787">
    <property type="entry name" value="Nucleotide_cyclase"/>
</dbReference>
<reference evidence="4 5" key="1">
    <citation type="submission" date="2023-07" db="EMBL/GenBank/DDBJ databases">
        <title>Sorghum-associated microbial communities from plants grown in Nebraska, USA.</title>
        <authorList>
            <person name="Schachtman D."/>
        </authorList>
    </citation>
    <scope>NUCLEOTIDE SEQUENCE [LARGE SCALE GENOMIC DNA]</scope>
    <source>
        <strain evidence="4 5">BE308</strain>
    </source>
</reference>
<evidence type="ECO:0000313" key="4">
    <source>
        <dbReference type="EMBL" id="MDR7305562.1"/>
    </source>
</evidence>
<evidence type="ECO:0000313" key="5">
    <source>
        <dbReference type="Proteomes" id="UP001268089"/>
    </source>
</evidence>
<dbReference type="Pfam" id="PF00990">
    <property type="entry name" value="GGDEF"/>
    <property type="match status" value="1"/>
</dbReference>
<comment type="caution">
    <text evidence="4">The sequence shown here is derived from an EMBL/GenBank/DDBJ whole genome shotgun (WGS) entry which is preliminary data.</text>
</comment>
<organism evidence="4 5">
    <name type="scientific">Rhodoferax saidenbachensis</name>
    <dbReference type="NCBI Taxonomy" id="1484693"/>
    <lineage>
        <taxon>Bacteria</taxon>
        <taxon>Pseudomonadati</taxon>
        <taxon>Pseudomonadota</taxon>
        <taxon>Betaproteobacteria</taxon>
        <taxon>Burkholderiales</taxon>
        <taxon>Comamonadaceae</taxon>
        <taxon>Rhodoferax</taxon>
    </lineage>
</organism>
<dbReference type="EMBL" id="JAVDXO010000002">
    <property type="protein sequence ID" value="MDR7305562.1"/>
    <property type="molecule type" value="Genomic_DNA"/>
</dbReference>
<dbReference type="RefSeq" id="WP_310339752.1">
    <property type="nucleotide sequence ID" value="NZ_JAVDXO010000002.1"/>
</dbReference>
<dbReference type="Proteomes" id="UP001268089">
    <property type="component" value="Unassembled WGS sequence"/>
</dbReference>
<evidence type="ECO:0000256" key="2">
    <source>
        <dbReference type="ARBA" id="ARBA00034247"/>
    </source>
</evidence>
<dbReference type="InterPro" id="IPR050469">
    <property type="entry name" value="Diguanylate_Cyclase"/>
</dbReference>
<dbReference type="PANTHER" id="PTHR45138:SF9">
    <property type="entry name" value="DIGUANYLATE CYCLASE DGCM-RELATED"/>
    <property type="match status" value="1"/>
</dbReference>
<gene>
    <name evidence="4" type="ORF">J2X15_000840</name>
</gene>
<dbReference type="EC" id="2.7.7.65" evidence="1"/>
<dbReference type="PROSITE" id="PS50887">
    <property type="entry name" value="GGDEF"/>
    <property type="match status" value="1"/>
</dbReference>
<dbReference type="SMART" id="SM00267">
    <property type="entry name" value="GGDEF"/>
    <property type="match status" value="1"/>
</dbReference>
<proteinExistence type="predicted"/>
<keyword evidence="5" id="KW-1185">Reference proteome</keyword>
<accession>A0ABU1ZJ42</accession>
<evidence type="ECO:0000259" key="3">
    <source>
        <dbReference type="PROSITE" id="PS50887"/>
    </source>
</evidence>
<sequence>MVTKISRSSIELQELQLEDARALLDHDQSINLPAPEASATAYLQGIIDGLCELSLKDPLTGLPNRRHFRSVVDRAIDVVARSGEPALLLMLDIDHFKNVNDTYGHQAGDQVLQAIAKCLVGCVRPMDTVARLGGEEFSVMLPSCHTSFGNVVAERIRHNIEAMQIAIAPGVSIQVTISIGGAFAPEWVRSTAALWTERADQQLYRAKAEGRNRVLLDQQQEVYVSAEEKNLLFGHLSLGDPAWIESAATEASGGNANGTMQRVY</sequence>
<dbReference type="SUPFAM" id="SSF55073">
    <property type="entry name" value="Nucleotide cyclase"/>
    <property type="match status" value="1"/>
</dbReference>
<dbReference type="PANTHER" id="PTHR45138">
    <property type="entry name" value="REGULATORY COMPONENTS OF SENSORY TRANSDUCTION SYSTEM"/>
    <property type="match status" value="1"/>
</dbReference>
<dbReference type="NCBIfam" id="TIGR00254">
    <property type="entry name" value="GGDEF"/>
    <property type="match status" value="1"/>
</dbReference>
<dbReference type="InterPro" id="IPR043128">
    <property type="entry name" value="Rev_trsase/Diguanyl_cyclase"/>
</dbReference>
<dbReference type="InterPro" id="IPR000160">
    <property type="entry name" value="GGDEF_dom"/>
</dbReference>
<comment type="catalytic activity">
    <reaction evidence="2">
        <text>2 GTP = 3',3'-c-di-GMP + 2 diphosphate</text>
        <dbReference type="Rhea" id="RHEA:24898"/>
        <dbReference type="ChEBI" id="CHEBI:33019"/>
        <dbReference type="ChEBI" id="CHEBI:37565"/>
        <dbReference type="ChEBI" id="CHEBI:58805"/>
        <dbReference type="EC" id="2.7.7.65"/>
    </reaction>
</comment>
<feature type="domain" description="GGDEF" evidence="3">
    <location>
        <begin position="84"/>
        <end position="219"/>
    </location>
</feature>
<dbReference type="Gene3D" id="3.30.70.270">
    <property type="match status" value="1"/>
</dbReference>
<evidence type="ECO:0000256" key="1">
    <source>
        <dbReference type="ARBA" id="ARBA00012528"/>
    </source>
</evidence>
<dbReference type="CDD" id="cd01949">
    <property type="entry name" value="GGDEF"/>
    <property type="match status" value="1"/>
</dbReference>